<dbReference type="SUPFAM" id="SSF63882">
    <property type="entry name" value="MoeA N-terminal region -like"/>
    <property type="match status" value="1"/>
</dbReference>
<accession>A8ACB4</accession>
<dbReference type="InterPro" id="IPR005111">
    <property type="entry name" value="MoeA_C_domain_IV"/>
</dbReference>
<dbReference type="PhylomeDB" id="A8ACB4"/>
<dbReference type="Proteomes" id="UP000000262">
    <property type="component" value="Chromosome"/>
</dbReference>
<dbReference type="SMART" id="SM00852">
    <property type="entry name" value="MoCF_biosynth"/>
    <property type="match status" value="1"/>
</dbReference>
<sequence length="402" mass="43245">MPGLKKLHPVPYVIDEISKRLGPAPLERIKTVESVGMFSGSDVRASQDVPPEDKAVLDGFAVNSEFVEDCSETSPCKLKLCGEAEGGCAVPVNTGNPLPPGADTVVPIEACKVEDGEVYVFRPFPPGNAIAKRGEDLKSGDTIITKGTYLRPWHVAALLSQGVVEVDVVAPKIALAATGSELVEPWEEREGVKNTTAWLASSFFKERMGIKVDYFGIIEDDKEAIREFFEKKVKEGYDIVMTTGGTSVGRVDFTSSALKEVSEFSLHGVALTPGRPLAVGVSEGGKLLVALSGYPVAALSELEVVVWNILKRAWGLKEPPRPKVKAKLARRLPVQPNMVHVYRVVVRKVGEEYVVEPLRLTGSGILSSLLKGNGILVAGLKGETGYDVGAEVEVELISEVLE</sequence>
<dbReference type="Pfam" id="PF03453">
    <property type="entry name" value="MoeA_N"/>
    <property type="match status" value="1"/>
</dbReference>
<keyword evidence="5" id="KW-1185">Reference proteome</keyword>
<dbReference type="AlphaFoldDB" id="A8ACB4"/>
<dbReference type="InterPro" id="IPR038987">
    <property type="entry name" value="MoeA-like"/>
</dbReference>
<dbReference type="Pfam" id="PF00994">
    <property type="entry name" value="MoCF_biosynth"/>
    <property type="match status" value="1"/>
</dbReference>
<reference evidence="4 5" key="1">
    <citation type="journal article" date="2008" name="Genome Biol.">
        <title>A genomic analysis of the archaeal system Ignicoccus hospitalis-Nanoarchaeum equitans.</title>
        <authorList>
            <person name="Podar M."/>
            <person name="Anderson I."/>
            <person name="Makarova K.S."/>
            <person name="Elkins J.G."/>
            <person name="Ivanova N."/>
            <person name="Wall M.A."/>
            <person name="Lykidis A."/>
            <person name="Mavromatis K."/>
            <person name="Sun H."/>
            <person name="Hudson M.E."/>
            <person name="Chen W."/>
            <person name="Deciu C."/>
            <person name="Hutchison D."/>
            <person name="Eads J.R."/>
            <person name="Anderson A."/>
            <person name="Fernandes F."/>
            <person name="Szeto E."/>
            <person name="Lapidus A."/>
            <person name="Kyrpides N.C."/>
            <person name="Saier M.H.Jr."/>
            <person name="Richardson P.M."/>
            <person name="Rachel R."/>
            <person name="Huber H."/>
            <person name="Eisen J.A."/>
            <person name="Koonin E.V."/>
            <person name="Keller M."/>
            <person name="Stetter K.O."/>
        </authorList>
    </citation>
    <scope>NUCLEOTIDE SEQUENCE [LARGE SCALE GENOMIC DNA]</scope>
    <source>
        <strain evidence="5">KIN4/I / DSM 18386 / JCM 14125</strain>
    </source>
</reference>
<dbReference type="UniPathway" id="UPA00344"/>
<dbReference type="EMBL" id="CP000816">
    <property type="protein sequence ID" value="ABU82566.1"/>
    <property type="molecule type" value="Genomic_DNA"/>
</dbReference>
<dbReference type="Gene3D" id="2.170.190.11">
    <property type="entry name" value="Molybdopterin biosynthesis moea protein, domain 3"/>
    <property type="match status" value="1"/>
</dbReference>
<dbReference type="PANTHER" id="PTHR10192:SF19">
    <property type="entry name" value="MOLYBDOPTERIN BIOSYNTHESIS PROTEIN MJ0666-RELATED"/>
    <property type="match status" value="1"/>
</dbReference>
<dbReference type="InterPro" id="IPR001453">
    <property type="entry name" value="MoaB/Mog_dom"/>
</dbReference>
<dbReference type="InterPro" id="IPR036425">
    <property type="entry name" value="MoaB/Mog-like_dom_sf"/>
</dbReference>
<dbReference type="GO" id="GO:0005737">
    <property type="term" value="C:cytoplasm"/>
    <property type="evidence" value="ECO:0007669"/>
    <property type="project" value="TreeGrafter"/>
</dbReference>
<dbReference type="Gene3D" id="3.40.980.10">
    <property type="entry name" value="MoaB/Mog-like domain"/>
    <property type="match status" value="1"/>
</dbReference>
<dbReference type="PANTHER" id="PTHR10192">
    <property type="entry name" value="MOLYBDOPTERIN BIOSYNTHESIS PROTEIN"/>
    <property type="match status" value="1"/>
</dbReference>
<evidence type="ECO:0000259" key="3">
    <source>
        <dbReference type="SMART" id="SM00852"/>
    </source>
</evidence>
<dbReference type="InterPro" id="IPR036135">
    <property type="entry name" value="MoeA_linker/N_sf"/>
</dbReference>
<gene>
    <name evidence="4" type="ordered locus">Igni_1390</name>
</gene>
<dbReference type="SUPFAM" id="SSF63867">
    <property type="entry name" value="MoeA C-terminal domain-like"/>
    <property type="match status" value="1"/>
</dbReference>
<evidence type="ECO:0000313" key="4">
    <source>
        <dbReference type="EMBL" id="ABU82566.1"/>
    </source>
</evidence>
<dbReference type="KEGG" id="iho:Igni_1390"/>
<dbReference type="RefSeq" id="WP_012123530.1">
    <property type="nucleotide sequence ID" value="NC_009776.1"/>
</dbReference>
<dbReference type="CDD" id="cd00887">
    <property type="entry name" value="MoeA"/>
    <property type="match status" value="1"/>
</dbReference>
<proteinExistence type="predicted"/>
<organism evidence="4 5">
    <name type="scientific">Ignicoccus hospitalis (strain KIN4/I / DSM 18386 / JCM 14125)</name>
    <dbReference type="NCBI Taxonomy" id="453591"/>
    <lineage>
        <taxon>Archaea</taxon>
        <taxon>Thermoproteota</taxon>
        <taxon>Thermoprotei</taxon>
        <taxon>Desulfurococcales</taxon>
        <taxon>Desulfurococcaceae</taxon>
        <taxon>Ignicoccus</taxon>
    </lineage>
</organism>
<dbReference type="InterPro" id="IPR036688">
    <property type="entry name" value="MoeA_C_domain_IV_sf"/>
</dbReference>
<dbReference type="GO" id="GO:0061599">
    <property type="term" value="F:molybdopterin molybdotransferase activity"/>
    <property type="evidence" value="ECO:0007669"/>
    <property type="project" value="TreeGrafter"/>
</dbReference>
<dbReference type="InterPro" id="IPR005110">
    <property type="entry name" value="MoeA_linker/N"/>
</dbReference>
<name>A8ACB4_IGNH4</name>
<feature type="domain" description="MoaB/Mog" evidence="3">
    <location>
        <begin position="174"/>
        <end position="312"/>
    </location>
</feature>
<dbReference type="SUPFAM" id="SSF53218">
    <property type="entry name" value="Molybdenum cofactor biosynthesis proteins"/>
    <property type="match status" value="1"/>
</dbReference>
<dbReference type="Pfam" id="PF03454">
    <property type="entry name" value="MoeA_C"/>
    <property type="match status" value="1"/>
</dbReference>
<dbReference type="HOGENOM" id="CLU_010186_7_2_2"/>
<dbReference type="GeneID" id="5561953"/>
<dbReference type="Gene3D" id="3.90.105.10">
    <property type="entry name" value="Molybdopterin biosynthesis moea protein, domain 2"/>
    <property type="match status" value="1"/>
</dbReference>
<comment type="pathway">
    <text evidence="1">Cofactor biosynthesis; molybdopterin biosynthesis.</text>
</comment>
<evidence type="ECO:0000313" key="5">
    <source>
        <dbReference type="Proteomes" id="UP000000262"/>
    </source>
</evidence>
<evidence type="ECO:0000256" key="1">
    <source>
        <dbReference type="ARBA" id="ARBA00005046"/>
    </source>
</evidence>
<evidence type="ECO:0000256" key="2">
    <source>
        <dbReference type="ARBA" id="ARBA00023150"/>
    </source>
</evidence>
<dbReference type="GO" id="GO:0006777">
    <property type="term" value="P:Mo-molybdopterin cofactor biosynthetic process"/>
    <property type="evidence" value="ECO:0007669"/>
    <property type="project" value="UniProtKB-KW"/>
</dbReference>
<protein>
    <submittedName>
        <fullName evidence="4">Molybdenum cofactor synthesis domain</fullName>
    </submittedName>
</protein>
<dbReference type="STRING" id="453591.Igni_1390"/>
<dbReference type="eggNOG" id="arCOG00216">
    <property type="taxonomic scope" value="Archaea"/>
</dbReference>
<dbReference type="Gene3D" id="2.40.340.10">
    <property type="entry name" value="MoeA, C-terminal, domain IV"/>
    <property type="match status" value="1"/>
</dbReference>
<keyword evidence="2" id="KW-0501">Molybdenum cofactor biosynthesis</keyword>
<dbReference type="OrthoDB" id="31371at2157"/>